<dbReference type="InterPro" id="IPR052336">
    <property type="entry name" value="MlaD_Phospholipid_Transporter"/>
</dbReference>
<evidence type="ECO:0000259" key="1">
    <source>
        <dbReference type="Pfam" id="PF02470"/>
    </source>
</evidence>
<dbReference type="Pfam" id="PF02470">
    <property type="entry name" value="MlaD"/>
    <property type="match status" value="1"/>
</dbReference>
<sequence length="310" mass="34088">MKIRKEARIGLFAVLILLLLYCGVNFLKGRDLWNRNMTYYAYFDNVNGLQLSSPIIIKGISVGQVTGITFRPDLDNRVEVRFDVRSEYRIPDNSIVRLYTNGLMGGKAFEIELGDSADALPDGATIRAESKPGLFEIDGSEIDYYKEQIGALINSLDVTLSSLNKLLSENSEQIAGAFVGLRQGVESFARKGEEIGQIIDHVNTVTTTLADGSERIDSTLTDLKKVSGQLAEADLGQTMNDLDRAVEELNRLLAAANSPEGSLNRFLSDGALYDSLTQASSNLSALLRDVKENPQRYVHISVFGGNKNKK</sequence>
<dbReference type="PANTHER" id="PTHR33371:SF4">
    <property type="entry name" value="INTERMEMBRANE PHOSPHOLIPID TRANSPORT SYSTEM BINDING PROTEIN MLAD"/>
    <property type="match status" value="1"/>
</dbReference>
<evidence type="ECO:0000313" key="3">
    <source>
        <dbReference type="Proteomes" id="UP000824014"/>
    </source>
</evidence>
<dbReference type="InterPro" id="IPR003399">
    <property type="entry name" value="Mce/MlaD"/>
</dbReference>
<dbReference type="EMBL" id="DXCC01000004">
    <property type="protein sequence ID" value="HIZ14587.1"/>
    <property type="molecule type" value="Genomic_DNA"/>
</dbReference>
<protein>
    <submittedName>
        <fullName evidence="2">MCE family protein</fullName>
    </submittedName>
</protein>
<accession>A0A9D2DCR3</accession>
<evidence type="ECO:0000313" key="2">
    <source>
        <dbReference type="EMBL" id="HIZ14587.1"/>
    </source>
</evidence>
<dbReference type="AlphaFoldDB" id="A0A9D2DCR3"/>
<name>A0A9D2DCR3_9BACT</name>
<gene>
    <name evidence="2" type="ORF">H9816_01540</name>
</gene>
<feature type="domain" description="Mce/MlaD" evidence="1">
    <location>
        <begin position="37"/>
        <end position="112"/>
    </location>
</feature>
<comment type="caution">
    <text evidence="2">The sequence shown here is derived from an EMBL/GenBank/DDBJ whole genome shotgun (WGS) entry which is preliminary data.</text>
</comment>
<dbReference type="PANTHER" id="PTHR33371">
    <property type="entry name" value="INTERMEMBRANE PHOSPHOLIPID TRANSPORT SYSTEM BINDING PROTEIN MLAD-RELATED"/>
    <property type="match status" value="1"/>
</dbReference>
<reference evidence="2" key="1">
    <citation type="journal article" date="2021" name="PeerJ">
        <title>Extensive microbial diversity within the chicken gut microbiome revealed by metagenomics and culture.</title>
        <authorList>
            <person name="Gilroy R."/>
            <person name="Ravi A."/>
            <person name="Getino M."/>
            <person name="Pursley I."/>
            <person name="Horton D.L."/>
            <person name="Alikhan N.F."/>
            <person name="Baker D."/>
            <person name="Gharbi K."/>
            <person name="Hall N."/>
            <person name="Watson M."/>
            <person name="Adriaenssens E.M."/>
            <person name="Foster-Nyarko E."/>
            <person name="Jarju S."/>
            <person name="Secka A."/>
            <person name="Antonio M."/>
            <person name="Oren A."/>
            <person name="Chaudhuri R.R."/>
            <person name="La Ragione R."/>
            <person name="Hildebrand F."/>
            <person name="Pallen M.J."/>
        </authorList>
    </citation>
    <scope>NUCLEOTIDE SEQUENCE</scope>
    <source>
        <strain evidence="2">ChiHjej11B10-19426</strain>
    </source>
</reference>
<dbReference type="Proteomes" id="UP000824014">
    <property type="component" value="Unassembled WGS sequence"/>
</dbReference>
<proteinExistence type="predicted"/>
<organism evidence="2 3">
    <name type="scientific">Candidatus Tidjanibacter faecipullorum</name>
    <dbReference type="NCBI Taxonomy" id="2838766"/>
    <lineage>
        <taxon>Bacteria</taxon>
        <taxon>Pseudomonadati</taxon>
        <taxon>Bacteroidota</taxon>
        <taxon>Bacteroidia</taxon>
        <taxon>Bacteroidales</taxon>
        <taxon>Rikenellaceae</taxon>
        <taxon>Tidjanibacter</taxon>
    </lineage>
</organism>
<reference evidence="2" key="2">
    <citation type="submission" date="2021-04" db="EMBL/GenBank/DDBJ databases">
        <authorList>
            <person name="Gilroy R."/>
        </authorList>
    </citation>
    <scope>NUCLEOTIDE SEQUENCE</scope>
    <source>
        <strain evidence="2">ChiHjej11B10-19426</strain>
    </source>
</reference>